<gene>
    <name evidence="1" type="ORF">Glove_176g58</name>
</gene>
<reference evidence="1 2" key="1">
    <citation type="submission" date="2018-08" db="EMBL/GenBank/DDBJ databases">
        <title>Genome and evolution of the arbuscular mycorrhizal fungus Diversispora epigaea (formerly Glomus versiforme) and its bacterial endosymbionts.</title>
        <authorList>
            <person name="Sun X."/>
            <person name="Fei Z."/>
            <person name="Harrison M."/>
        </authorList>
    </citation>
    <scope>NUCLEOTIDE SEQUENCE [LARGE SCALE GENOMIC DNA]</scope>
    <source>
        <strain evidence="1 2">IT104</strain>
    </source>
</reference>
<evidence type="ECO:0008006" key="3">
    <source>
        <dbReference type="Google" id="ProtNLM"/>
    </source>
</evidence>
<dbReference type="AlphaFoldDB" id="A0A397INI3"/>
<evidence type="ECO:0000313" key="2">
    <source>
        <dbReference type="Proteomes" id="UP000266861"/>
    </source>
</evidence>
<name>A0A397INI3_9GLOM</name>
<protein>
    <recommendedName>
        <fullName evidence="3">Reverse transcriptase zinc-binding domain-containing protein</fullName>
    </recommendedName>
</protein>
<comment type="caution">
    <text evidence="1">The sequence shown here is derived from an EMBL/GenBank/DDBJ whole genome shotgun (WGS) entry which is preliminary data.</text>
</comment>
<sequence length="178" mass="21175">MKLFCEELPSITKRHLHRPDLYENAECILCDKAEEDNLHIFTCKREGDEDPIKDLIIKFKIILREKILKNKPQTKELLIQNGLNTVTCLNYYGEADYESTKHSPYFAFFEIIKGYIPDILTNKITEICKDKRMAVRIIMETFDDFQTILKNIWKERCEKVIEWEKENGITIRAKKKKI</sequence>
<organism evidence="1 2">
    <name type="scientific">Diversispora epigaea</name>
    <dbReference type="NCBI Taxonomy" id="1348612"/>
    <lineage>
        <taxon>Eukaryota</taxon>
        <taxon>Fungi</taxon>
        <taxon>Fungi incertae sedis</taxon>
        <taxon>Mucoromycota</taxon>
        <taxon>Glomeromycotina</taxon>
        <taxon>Glomeromycetes</taxon>
        <taxon>Diversisporales</taxon>
        <taxon>Diversisporaceae</taxon>
        <taxon>Diversispora</taxon>
    </lineage>
</organism>
<dbReference type="OrthoDB" id="2494221at2759"/>
<dbReference type="EMBL" id="PQFF01000166">
    <property type="protein sequence ID" value="RHZ77569.1"/>
    <property type="molecule type" value="Genomic_DNA"/>
</dbReference>
<proteinExistence type="predicted"/>
<dbReference type="Proteomes" id="UP000266861">
    <property type="component" value="Unassembled WGS sequence"/>
</dbReference>
<keyword evidence="2" id="KW-1185">Reference proteome</keyword>
<evidence type="ECO:0000313" key="1">
    <source>
        <dbReference type="EMBL" id="RHZ77569.1"/>
    </source>
</evidence>
<accession>A0A397INI3</accession>